<reference evidence="5" key="2">
    <citation type="submission" date="2020-07" db="EMBL/GenBank/DDBJ databases">
        <title>Flavobacterium sp. xlx-214.</title>
        <authorList>
            <person name="Yang C."/>
        </authorList>
    </citation>
    <scope>NUCLEOTIDE SEQUENCE [LARGE SCALE GENOMIC DNA]</scope>
    <source>
        <strain evidence="5">CX-624</strain>
    </source>
</reference>
<sequence>MIKKIIAVPAGVLAGGLGIYLTETLGHKLYPLPAGMDPNDMDAMASYVSTAPFMALFFVVLAYAVGALLSGYISTKVTADGKMIYAVICGLIFLLQSIYMMYIMPTPAWLWLAGILVWSLVLVGYRLADNSKPIKN</sequence>
<dbReference type="EMBL" id="CP059472">
    <property type="protein sequence ID" value="QMS98625.1"/>
    <property type="molecule type" value="Genomic_DNA"/>
</dbReference>
<evidence type="ECO:0000256" key="1">
    <source>
        <dbReference type="SAM" id="Phobius"/>
    </source>
</evidence>
<proteinExistence type="predicted"/>
<dbReference type="EMBL" id="JACEUX010000001">
    <property type="protein sequence ID" value="MBA5245981.1"/>
    <property type="molecule type" value="Genomic_DNA"/>
</dbReference>
<gene>
    <name evidence="3" type="ORF">H1R16_01020</name>
    <name evidence="2" type="ORF">H2507_02250</name>
</gene>
<dbReference type="KEGG" id="cbau:H1R16_01020"/>
<dbReference type="RefSeq" id="WP_181886089.1">
    <property type="nucleotide sequence ID" value="NZ_CP059472.1"/>
</dbReference>
<name>A0A7D7QKU5_9FLAO</name>
<evidence type="ECO:0000313" key="2">
    <source>
        <dbReference type="EMBL" id="MBA5245981.1"/>
    </source>
</evidence>
<feature type="transmembrane region" description="Helical" evidence="1">
    <location>
        <begin position="84"/>
        <end position="102"/>
    </location>
</feature>
<keyword evidence="1" id="KW-0812">Transmembrane</keyword>
<reference evidence="3 4" key="1">
    <citation type="submission" date="2020-07" db="EMBL/GenBank/DDBJ databases">
        <title>Chryseobacterium sp.cx-624.</title>
        <authorList>
            <person name="Yang C."/>
        </authorList>
    </citation>
    <scope>NUCLEOTIDE SEQUENCE [LARGE SCALE GENOMIC DNA]</scope>
    <source>
        <strain evidence="3">Cx-624</strain>
        <strain evidence="4">cx-624</strain>
    </source>
</reference>
<keyword evidence="5" id="KW-1185">Reference proteome</keyword>
<reference evidence="2" key="3">
    <citation type="submission" date="2020-07" db="EMBL/GenBank/DDBJ databases">
        <authorList>
            <person name="Yang C."/>
        </authorList>
    </citation>
    <scope>NUCLEOTIDE SEQUENCE</scope>
    <source>
        <strain evidence="2">Cx-624</strain>
    </source>
</reference>
<organism evidence="3 4">
    <name type="scientific">Marnyiella aurantia</name>
    <dbReference type="NCBI Taxonomy" id="2758037"/>
    <lineage>
        <taxon>Bacteria</taxon>
        <taxon>Pseudomonadati</taxon>
        <taxon>Bacteroidota</taxon>
        <taxon>Flavobacteriia</taxon>
        <taxon>Flavobacteriales</taxon>
        <taxon>Weeksellaceae</taxon>
        <taxon>Marnyiella</taxon>
    </lineage>
</organism>
<protein>
    <submittedName>
        <fullName evidence="3">Uncharacterized protein</fullName>
    </submittedName>
</protein>
<feature type="transmembrane region" description="Helical" evidence="1">
    <location>
        <begin position="50"/>
        <end position="72"/>
    </location>
</feature>
<dbReference type="Proteomes" id="UP000539710">
    <property type="component" value="Unassembled WGS sequence"/>
</dbReference>
<accession>A0A7D7QKU5</accession>
<dbReference type="AlphaFoldDB" id="A0A7D7QKU5"/>
<evidence type="ECO:0000313" key="4">
    <source>
        <dbReference type="Proteomes" id="UP000515349"/>
    </source>
</evidence>
<evidence type="ECO:0000313" key="3">
    <source>
        <dbReference type="EMBL" id="QMS98625.1"/>
    </source>
</evidence>
<dbReference type="Proteomes" id="UP000515349">
    <property type="component" value="Chromosome"/>
</dbReference>
<evidence type="ECO:0000313" key="5">
    <source>
        <dbReference type="Proteomes" id="UP000539710"/>
    </source>
</evidence>
<keyword evidence="1" id="KW-0472">Membrane</keyword>
<feature type="transmembrane region" description="Helical" evidence="1">
    <location>
        <begin position="108"/>
        <end position="128"/>
    </location>
</feature>
<keyword evidence="1" id="KW-1133">Transmembrane helix</keyword>